<sequence length="533" mass="60205">MAKNSAQRFREIVRTLAFYGFGYILDSKIKNDKSAPANLRKAFEELGPTFVKIGQILSTRPDILPHDYIEELSKLQDNVAPEPFKNIEDIFFEEFNKSIYEVFESFNTLPLASASMAQVHEATLKDGKEVIVKIQRPEIATKMALDISILYKISKLAKSSFADALINPEEALEELRLATEQELDFENEAKNIDLFNTLHKSISFVDAPYVVHKLTTKRIITMEKIDGIKVNNIKLLKENGYDLHDIGKKLALSYCKQVFEDGFFHGDPHPGNILITKGKIHFIDFGIMGSLSDSLKASLSEMMFAVASRDINRLVSVLMSIGIKKGYVDRNKLFEDIDYLLANYLSTSLSNIKISVLLEDVLHTAKRNNIRFSKDFTMLIRSLIIIEGVVAKLSPDIQILDVVISYVKSNNKFSLFKEFDLTETLVRLLSFSKDYTRLPTKIIELSDSIMQGRAKIQLEHRDLNKNINELNRMINRLVLGLVISSMIIGSSLILNTNIGPKYADISIIGIMGFGIAAFIGFWLLISIIRSGKT</sequence>
<dbReference type="EMBL" id="CP046522">
    <property type="protein sequence ID" value="QGU93767.1"/>
    <property type="molecule type" value="Genomic_DNA"/>
</dbReference>
<accession>A0A6I6EYW7</accession>
<keyword evidence="2" id="KW-0472">Membrane</keyword>
<gene>
    <name evidence="4" type="ORF">GOM49_00170</name>
</gene>
<dbReference type="CDD" id="cd05121">
    <property type="entry name" value="ABC1_ADCK3-like"/>
    <property type="match status" value="1"/>
</dbReference>
<evidence type="ECO:0000259" key="3">
    <source>
        <dbReference type="Pfam" id="PF03109"/>
    </source>
</evidence>
<dbReference type="Gene3D" id="1.10.510.10">
    <property type="entry name" value="Transferase(Phosphotransferase) domain 1"/>
    <property type="match status" value="1"/>
</dbReference>
<keyword evidence="4" id="KW-0418">Kinase</keyword>
<feature type="domain" description="ABC1 atypical kinase-like" evidence="3">
    <location>
        <begin position="74"/>
        <end position="316"/>
    </location>
</feature>
<feature type="transmembrane region" description="Helical" evidence="2">
    <location>
        <begin position="505"/>
        <end position="528"/>
    </location>
</feature>
<dbReference type="AlphaFoldDB" id="A0A6I6EYW7"/>
<feature type="transmembrane region" description="Helical" evidence="2">
    <location>
        <begin position="473"/>
        <end position="493"/>
    </location>
</feature>
<dbReference type="GO" id="GO:0016301">
    <property type="term" value="F:kinase activity"/>
    <property type="evidence" value="ECO:0007669"/>
    <property type="project" value="UniProtKB-KW"/>
</dbReference>
<dbReference type="SUPFAM" id="SSF56112">
    <property type="entry name" value="Protein kinase-like (PK-like)"/>
    <property type="match status" value="1"/>
</dbReference>
<dbReference type="PANTHER" id="PTHR10566:SF113">
    <property type="entry name" value="PROTEIN ACTIVITY OF BC1 COMPLEX KINASE 7, CHLOROPLASTIC"/>
    <property type="match status" value="1"/>
</dbReference>
<name>A0A6I6EYW7_9CLOT</name>
<evidence type="ECO:0000313" key="4">
    <source>
        <dbReference type="EMBL" id="QGU93767.1"/>
    </source>
</evidence>
<keyword evidence="2" id="KW-1133">Transmembrane helix</keyword>
<comment type="similarity">
    <text evidence="1">Belongs to the protein kinase superfamily. ADCK protein kinase family.</text>
</comment>
<keyword evidence="4" id="KW-0808">Transferase</keyword>
<keyword evidence="2" id="KW-0812">Transmembrane</keyword>
<dbReference type="PANTHER" id="PTHR10566">
    <property type="entry name" value="CHAPERONE-ACTIVITY OF BC1 COMPLEX CABC1 -RELATED"/>
    <property type="match status" value="1"/>
</dbReference>
<dbReference type="Proteomes" id="UP000422764">
    <property type="component" value="Chromosome"/>
</dbReference>
<dbReference type="InterPro" id="IPR050154">
    <property type="entry name" value="UbiB_kinase"/>
</dbReference>
<protein>
    <submittedName>
        <fullName evidence="4">AarF/ABC1/UbiB kinase family protein</fullName>
    </submittedName>
</protein>
<evidence type="ECO:0000256" key="2">
    <source>
        <dbReference type="SAM" id="Phobius"/>
    </source>
</evidence>
<keyword evidence="5" id="KW-1185">Reference proteome</keyword>
<dbReference type="InterPro" id="IPR004147">
    <property type="entry name" value="ABC1_dom"/>
</dbReference>
<proteinExistence type="inferred from homology"/>
<dbReference type="Pfam" id="PF03109">
    <property type="entry name" value="ABC1"/>
    <property type="match status" value="1"/>
</dbReference>
<evidence type="ECO:0000256" key="1">
    <source>
        <dbReference type="ARBA" id="ARBA00009670"/>
    </source>
</evidence>
<reference evidence="4 5" key="1">
    <citation type="submission" date="2019-12" db="EMBL/GenBank/DDBJ databases">
        <title>Genome sequenceing of Clostridium bovifaecis.</title>
        <authorList>
            <person name="Yao Y."/>
        </authorList>
    </citation>
    <scope>NUCLEOTIDE SEQUENCE [LARGE SCALE GENOMIC DNA]</scope>
    <source>
        <strain evidence="4 5">BXX</strain>
    </source>
</reference>
<organism evidence="4 5">
    <name type="scientific">Clostridium bovifaecis</name>
    <dbReference type="NCBI Taxonomy" id="2184719"/>
    <lineage>
        <taxon>Bacteria</taxon>
        <taxon>Bacillati</taxon>
        <taxon>Bacillota</taxon>
        <taxon>Clostridia</taxon>
        <taxon>Eubacteriales</taxon>
        <taxon>Clostridiaceae</taxon>
        <taxon>Clostridium</taxon>
    </lineage>
</organism>
<evidence type="ECO:0000313" key="5">
    <source>
        <dbReference type="Proteomes" id="UP000422764"/>
    </source>
</evidence>
<dbReference type="InterPro" id="IPR011009">
    <property type="entry name" value="Kinase-like_dom_sf"/>
</dbReference>